<keyword evidence="16" id="KW-1185">Reference proteome</keyword>
<evidence type="ECO:0000256" key="2">
    <source>
        <dbReference type="ARBA" id="ARBA00022448"/>
    </source>
</evidence>
<dbReference type="Pfam" id="PF00173">
    <property type="entry name" value="Cyt-b5"/>
    <property type="match status" value="1"/>
</dbReference>
<protein>
    <submittedName>
        <fullName evidence="15">Cytochrome b5-like heme/steroid binding domain-containing protein</fullName>
    </submittedName>
</protein>
<comment type="subcellular location">
    <subcellularLocation>
        <location evidence="1">Endoplasmic reticulum membrane</location>
        <topology evidence="1">Single-pass membrane protein</topology>
        <orientation evidence="1">Cytoplasmic side</orientation>
    </subcellularLocation>
    <subcellularLocation>
        <location evidence="11">Microsome membrane</location>
        <topology evidence="11">Single-pass membrane protein</topology>
        <orientation evidence="11">Cytoplasmic side</orientation>
    </subcellularLocation>
</comment>
<evidence type="ECO:0000256" key="6">
    <source>
        <dbReference type="ARBA" id="ARBA00022824"/>
    </source>
</evidence>
<dbReference type="GO" id="GO:0005789">
    <property type="term" value="C:endoplasmic reticulum membrane"/>
    <property type="evidence" value="ECO:0007669"/>
    <property type="project" value="UniProtKB-SubCell"/>
</dbReference>
<name>A0A9P6HD41_9AGAM</name>
<keyword evidence="2" id="KW-0813">Transport</keyword>
<evidence type="ECO:0000313" key="15">
    <source>
        <dbReference type="EMBL" id="KAF9782741.1"/>
    </source>
</evidence>
<comment type="caution">
    <text evidence="15">The sequence shown here is derived from an EMBL/GenBank/DDBJ whole genome shotgun (WGS) entry which is preliminary data.</text>
</comment>
<evidence type="ECO:0000256" key="3">
    <source>
        <dbReference type="ARBA" id="ARBA00022617"/>
    </source>
</evidence>
<evidence type="ECO:0000259" key="14">
    <source>
        <dbReference type="PROSITE" id="PS50255"/>
    </source>
</evidence>
<evidence type="ECO:0000256" key="7">
    <source>
        <dbReference type="ARBA" id="ARBA00022848"/>
    </source>
</evidence>
<keyword evidence="8" id="KW-0249">Electron transport</keyword>
<evidence type="ECO:0000256" key="11">
    <source>
        <dbReference type="ARBA" id="ARBA00037877"/>
    </source>
</evidence>
<dbReference type="SMART" id="SM01117">
    <property type="entry name" value="Cyt-b5"/>
    <property type="match status" value="1"/>
</dbReference>
<keyword evidence="9 13" id="KW-0408">Iron</keyword>
<evidence type="ECO:0000256" key="5">
    <source>
        <dbReference type="ARBA" id="ARBA00022723"/>
    </source>
</evidence>
<dbReference type="SUPFAM" id="SSF55856">
    <property type="entry name" value="Cytochrome b5-like heme/steroid binding domain"/>
    <property type="match status" value="1"/>
</dbReference>
<dbReference type="EMBL" id="WIUZ02000011">
    <property type="protein sequence ID" value="KAF9782741.1"/>
    <property type="molecule type" value="Genomic_DNA"/>
</dbReference>
<keyword evidence="3 13" id="KW-0349">Heme</keyword>
<reference evidence="15" key="1">
    <citation type="journal article" date="2020" name="Nat. Commun.">
        <title>Large-scale genome sequencing of mycorrhizal fungi provides insights into the early evolution of symbiotic traits.</title>
        <authorList>
            <person name="Miyauchi S."/>
            <person name="Kiss E."/>
            <person name="Kuo A."/>
            <person name="Drula E."/>
            <person name="Kohler A."/>
            <person name="Sanchez-Garcia M."/>
            <person name="Morin E."/>
            <person name="Andreopoulos B."/>
            <person name="Barry K.W."/>
            <person name="Bonito G."/>
            <person name="Buee M."/>
            <person name="Carver A."/>
            <person name="Chen C."/>
            <person name="Cichocki N."/>
            <person name="Clum A."/>
            <person name="Culley D."/>
            <person name="Crous P.W."/>
            <person name="Fauchery L."/>
            <person name="Girlanda M."/>
            <person name="Hayes R.D."/>
            <person name="Keri Z."/>
            <person name="LaButti K."/>
            <person name="Lipzen A."/>
            <person name="Lombard V."/>
            <person name="Magnuson J."/>
            <person name="Maillard F."/>
            <person name="Murat C."/>
            <person name="Nolan M."/>
            <person name="Ohm R.A."/>
            <person name="Pangilinan J."/>
            <person name="Pereira M.F."/>
            <person name="Perotto S."/>
            <person name="Peter M."/>
            <person name="Pfister S."/>
            <person name="Riley R."/>
            <person name="Sitrit Y."/>
            <person name="Stielow J.B."/>
            <person name="Szollosi G."/>
            <person name="Zifcakova L."/>
            <person name="Stursova M."/>
            <person name="Spatafora J.W."/>
            <person name="Tedersoo L."/>
            <person name="Vaario L.M."/>
            <person name="Yamada A."/>
            <person name="Yan M."/>
            <person name="Wang P."/>
            <person name="Xu J."/>
            <person name="Bruns T."/>
            <person name="Baldrian P."/>
            <person name="Vilgalys R."/>
            <person name="Dunand C."/>
            <person name="Henrissat B."/>
            <person name="Grigoriev I.V."/>
            <person name="Hibbett D."/>
            <person name="Nagy L.G."/>
            <person name="Martin F.M."/>
        </authorList>
    </citation>
    <scope>NUCLEOTIDE SEQUENCE</scope>
    <source>
        <strain evidence="15">UH-Tt-Lm1</strain>
    </source>
</reference>
<dbReference type="Proteomes" id="UP000736335">
    <property type="component" value="Unassembled WGS sequence"/>
</dbReference>
<organism evidence="15 16">
    <name type="scientific">Thelephora terrestris</name>
    <dbReference type="NCBI Taxonomy" id="56493"/>
    <lineage>
        <taxon>Eukaryota</taxon>
        <taxon>Fungi</taxon>
        <taxon>Dikarya</taxon>
        <taxon>Basidiomycota</taxon>
        <taxon>Agaricomycotina</taxon>
        <taxon>Agaricomycetes</taxon>
        <taxon>Thelephorales</taxon>
        <taxon>Thelephoraceae</taxon>
        <taxon>Thelephora</taxon>
    </lineage>
</organism>
<evidence type="ECO:0000256" key="12">
    <source>
        <dbReference type="ARBA" id="ARBA00038168"/>
    </source>
</evidence>
<proteinExistence type="inferred from homology"/>
<evidence type="ECO:0000256" key="1">
    <source>
        <dbReference type="ARBA" id="ARBA00004131"/>
    </source>
</evidence>
<comment type="similarity">
    <text evidence="12 13">Belongs to the cytochrome b5 family.</text>
</comment>
<keyword evidence="10" id="KW-0472">Membrane</keyword>
<dbReference type="InterPro" id="IPR018506">
    <property type="entry name" value="Cyt_B5_heme-BS"/>
</dbReference>
<evidence type="ECO:0000256" key="9">
    <source>
        <dbReference type="ARBA" id="ARBA00023004"/>
    </source>
</evidence>
<dbReference type="PROSITE" id="PS00191">
    <property type="entry name" value="CYTOCHROME_B5_1"/>
    <property type="match status" value="1"/>
</dbReference>
<keyword evidence="5 13" id="KW-0479">Metal-binding</keyword>
<feature type="domain" description="Cytochrome b5 heme-binding" evidence="14">
    <location>
        <begin position="4"/>
        <end position="80"/>
    </location>
</feature>
<gene>
    <name evidence="15" type="ORF">BJ322DRAFT_1110628</name>
</gene>
<dbReference type="OrthoDB" id="260519at2759"/>
<dbReference type="Gene3D" id="3.10.120.10">
    <property type="entry name" value="Cytochrome b5-like heme/steroid binding domain"/>
    <property type="match status" value="1"/>
</dbReference>
<evidence type="ECO:0000256" key="8">
    <source>
        <dbReference type="ARBA" id="ARBA00022982"/>
    </source>
</evidence>
<dbReference type="InterPro" id="IPR050668">
    <property type="entry name" value="Cytochrome_b5"/>
</dbReference>
<dbReference type="AlphaFoldDB" id="A0A9P6HD41"/>
<dbReference type="PANTHER" id="PTHR19359">
    <property type="entry name" value="CYTOCHROME B5"/>
    <property type="match status" value="1"/>
</dbReference>
<dbReference type="GO" id="GO:0046872">
    <property type="term" value="F:metal ion binding"/>
    <property type="evidence" value="ECO:0007669"/>
    <property type="project" value="UniProtKB-UniRule"/>
</dbReference>
<evidence type="ECO:0000256" key="13">
    <source>
        <dbReference type="RuleBase" id="RU362121"/>
    </source>
</evidence>
<keyword evidence="7" id="KW-0492">Microsome</keyword>
<dbReference type="PANTHER" id="PTHR19359:SF150">
    <property type="entry name" value="CYTOCHROME B5"/>
    <property type="match status" value="1"/>
</dbReference>
<evidence type="ECO:0000256" key="10">
    <source>
        <dbReference type="ARBA" id="ARBA00023136"/>
    </source>
</evidence>
<keyword evidence="4" id="KW-0812">Transmembrane</keyword>
<dbReference type="PROSITE" id="PS50255">
    <property type="entry name" value="CYTOCHROME_B5_2"/>
    <property type="match status" value="1"/>
</dbReference>
<accession>A0A9P6HD41</accession>
<reference evidence="15" key="2">
    <citation type="submission" date="2020-11" db="EMBL/GenBank/DDBJ databases">
        <authorList>
            <consortium name="DOE Joint Genome Institute"/>
            <person name="Kuo A."/>
            <person name="Miyauchi S."/>
            <person name="Kiss E."/>
            <person name="Drula E."/>
            <person name="Kohler A."/>
            <person name="Sanchez-Garcia M."/>
            <person name="Andreopoulos B."/>
            <person name="Barry K.W."/>
            <person name="Bonito G."/>
            <person name="Buee M."/>
            <person name="Carver A."/>
            <person name="Chen C."/>
            <person name="Cichocki N."/>
            <person name="Clum A."/>
            <person name="Culley D."/>
            <person name="Crous P.W."/>
            <person name="Fauchery L."/>
            <person name="Girlanda M."/>
            <person name="Hayes R."/>
            <person name="Keri Z."/>
            <person name="Labutti K."/>
            <person name="Lipzen A."/>
            <person name="Lombard V."/>
            <person name="Magnuson J."/>
            <person name="Maillard F."/>
            <person name="Morin E."/>
            <person name="Murat C."/>
            <person name="Nolan M."/>
            <person name="Ohm R."/>
            <person name="Pangilinan J."/>
            <person name="Pereira M."/>
            <person name="Perotto S."/>
            <person name="Peter M."/>
            <person name="Riley R."/>
            <person name="Sitrit Y."/>
            <person name="Stielow B."/>
            <person name="Szollosi G."/>
            <person name="Zifcakova L."/>
            <person name="Stursova M."/>
            <person name="Spatafora J.W."/>
            <person name="Tedersoo L."/>
            <person name="Vaario L.-M."/>
            <person name="Yamada A."/>
            <person name="Yan M."/>
            <person name="Wang P."/>
            <person name="Xu J."/>
            <person name="Bruns T."/>
            <person name="Baldrian P."/>
            <person name="Vilgalys R."/>
            <person name="Henrissat B."/>
            <person name="Grigoriev I.V."/>
            <person name="Hibbett D."/>
            <person name="Nagy L.G."/>
            <person name="Martin F.M."/>
        </authorList>
    </citation>
    <scope>NUCLEOTIDE SEQUENCE</scope>
    <source>
        <strain evidence="15">UH-Tt-Lm1</strain>
    </source>
</reference>
<dbReference type="GO" id="GO:0020037">
    <property type="term" value="F:heme binding"/>
    <property type="evidence" value="ECO:0007669"/>
    <property type="project" value="UniProtKB-UniRule"/>
</dbReference>
<dbReference type="PRINTS" id="PR00363">
    <property type="entry name" value="CYTOCHROMEB5"/>
</dbReference>
<evidence type="ECO:0000256" key="4">
    <source>
        <dbReference type="ARBA" id="ARBA00022692"/>
    </source>
</evidence>
<evidence type="ECO:0000313" key="16">
    <source>
        <dbReference type="Proteomes" id="UP000736335"/>
    </source>
</evidence>
<dbReference type="InterPro" id="IPR036400">
    <property type="entry name" value="Cyt_B5-like_heme/steroid_sf"/>
</dbReference>
<dbReference type="FunFam" id="3.10.120.10:FF:000002">
    <property type="entry name" value="Cytochrome b5 type B"/>
    <property type="match status" value="1"/>
</dbReference>
<sequence length="130" mass="14298">MASNRTITFEELKAHTTKDSLWLLIEGKVYDATKFIDEHPGGDEVLFAEAGRDATEAFEDVGHSDEARGYLPPMYIGDFEKDGALKFNPGKPGPGKDTPPGPGEKVSNLMYFIPLSLMGAYFAWKFYSGA</sequence>
<keyword evidence="6" id="KW-0256">Endoplasmic reticulum</keyword>
<dbReference type="InterPro" id="IPR001199">
    <property type="entry name" value="Cyt_B5-like_heme/steroid-bd"/>
</dbReference>